<accession>A0A7S1XB61</accession>
<dbReference type="AlphaFoldDB" id="A0A7S1XB61"/>
<protein>
    <submittedName>
        <fullName evidence="1">Uncharacterized protein</fullName>
    </submittedName>
</protein>
<sequence length="104" mass="11441">MACVMGRPNSTPMSTNLRRSSEYNVLIFPMRAAEGTSSSSMSRGVGIHPLDHRPHKYRLEQTVGCACADFISETLRWRIVKSEHCVSCINICPEAAGVDTNVSL</sequence>
<organism evidence="1">
    <name type="scientific">Tetraselmis chuii</name>
    <dbReference type="NCBI Taxonomy" id="63592"/>
    <lineage>
        <taxon>Eukaryota</taxon>
        <taxon>Viridiplantae</taxon>
        <taxon>Chlorophyta</taxon>
        <taxon>core chlorophytes</taxon>
        <taxon>Chlorodendrophyceae</taxon>
        <taxon>Chlorodendrales</taxon>
        <taxon>Chlorodendraceae</taxon>
        <taxon>Tetraselmis</taxon>
    </lineage>
</organism>
<dbReference type="EMBL" id="HBGG01040302">
    <property type="protein sequence ID" value="CAD9222645.1"/>
    <property type="molecule type" value="Transcribed_RNA"/>
</dbReference>
<proteinExistence type="predicted"/>
<reference evidence="1" key="1">
    <citation type="submission" date="2021-01" db="EMBL/GenBank/DDBJ databases">
        <authorList>
            <person name="Corre E."/>
            <person name="Pelletier E."/>
            <person name="Niang G."/>
            <person name="Scheremetjew M."/>
            <person name="Finn R."/>
            <person name="Kale V."/>
            <person name="Holt S."/>
            <person name="Cochrane G."/>
            <person name="Meng A."/>
            <person name="Brown T."/>
            <person name="Cohen L."/>
        </authorList>
    </citation>
    <scope>NUCLEOTIDE SEQUENCE</scope>
    <source>
        <strain evidence="1">PLY429</strain>
    </source>
</reference>
<evidence type="ECO:0000313" key="1">
    <source>
        <dbReference type="EMBL" id="CAD9222645.1"/>
    </source>
</evidence>
<gene>
    <name evidence="1" type="ORF">TCHU04912_LOCUS20781</name>
</gene>
<name>A0A7S1XB61_9CHLO</name>